<accession>A0A0F9A9M8</accession>
<feature type="region of interest" description="Disordered" evidence="1">
    <location>
        <begin position="49"/>
        <end position="80"/>
    </location>
</feature>
<name>A0A0F9A9M8_9ZZZZ</name>
<dbReference type="EMBL" id="LAZR01043791">
    <property type="protein sequence ID" value="KKL06234.1"/>
    <property type="molecule type" value="Genomic_DNA"/>
</dbReference>
<protein>
    <submittedName>
        <fullName evidence="2">Uncharacterized protein</fullName>
    </submittedName>
</protein>
<evidence type="ECO:0000313" key="2">
    <source>
        <dbReference type="EMBL" id="KKL06234.1"/>
    </source>
</evidence>
<evidence type="ECO:0000256" key="1">
    <source>
        <dbReference type="SAM" id="MobiDB-lite"/>
    </source>
</evidence>
<comment type="caution">
    <text evidence="2">The sequence shown here is derived from an EMBL/GenBank/DDBJ whole genome shotgun (WGS) entry which is preliminary data.</text>
</comment>
<dbReference type="Gene3D" id="2.60.120.200">
    <property type="match status" value="1"/>
</dbReference>
<reference evidence="2" key="1">
    <citation type="journal article" date="2015" name="Nature">
        <title>Complex archaea that bridge the gap between prokaryotes and eukaryotes.</title>
        <authorList>
            <person name="Spang A."/>
            <person name="Saw J.H."/>
            <person name="Jorgensen S.L."/>
            <person name="Zaremba-Niedzwiedzka K."/>
            <person name="Martijn J."/>
            <person name="Lind A.E."/>
            <person name="van Eijk R."/>
            <person name="Schleper C."/>
            <person name="Guy L."/>
            <person name="Ettema T.J."/>
        </authorList>
    </citation>
    <scope>NUCLEOTIDE SEQUENCE</scope>
</reference>
<sequence>MWNKKILIWISVLFLLFMPIVFSARTDTEMFDAAILLNRCEGASILTDDSNRNTEQSFSSGPTSQDSTNFQEGSASCSHADGNPSDWIDADIGPTVNWTNDFWLRRPTADGDQMYFAGNQDDGTEDGFWRIRLDPSTPAQLIWHWEGDTGITYNPSTDIFTGNHFNHICLVLNQTDGIAYRERIIKRGGYEYNQRTLDLNVYTKYCP</sequence>
<organism evidence="2">
    <name type="scientific">marine sediment metagenome</name>
    <dbReference type="NCBI Taxonomy" id="412755"/>
    <lineage>
        <taxon>unclassified sequences</taxon>
        <taxon>metagenomes</taxon>
        <taxon>ecological metagenomes</taxon>
    </lineage>
</organism>
<proteinExistence type="predicted"/>
<gene>
    <name evidence="2" type="ORF">LCGC14_2598080</name>
</gene>
<feature type="compositionally biased region" description="Polar residues" evidence="1">
    <location>
        <begin position="53"/>
        <end position="77"/>
    </location>
</feature>
<dbReference type="AlphaFoldDB" id="A0A0F9A9M8"/>